<organism evidence="1 2">
    <name type="scientific">Elysia crispata</name>
    <name type="common">lettuce slug</name>
    <dbReference type="NCBI Taxonomy" id="231223"/>
    <lineage>
        <taxon>Eukaryota</taxon>
        <taxon>Metazoa</taxon>
        <taxon>Spiralia</taxon>
        <taxon>Lophotrochozoa</taxon>
        <taxon>Mollusca</taxon>
        <taxon>Gastropoda</taxon>
        <taxon>Heterobranchia</taxon>
        <taxon>Euthyneura</taxon>
        <taxon>Panpulmonata</taxon>
        <taxon>Sacoglossa</taxon>
        <taxon>Placobranchoidea</taxon>
        <taxon>Plakobranchidae</taxon>
        <taxon>Elysia</taxon>
    </lineage>
</organism>
<dbReference type="AlphaFoldDB" id="A0AAE1AHK4"/>
<name>A0AAE1AHK4_9GAST</name>
<proteinExistence type="predicted"/>
<dbReference type="EMBL" id="JAWDGP010001809">
    <property type="protein sequence ID" value="KAK3787974.1"/>
    <property type="molecule type" value="Genomic_DNA"/>
</dbReference>
<gene>
    <name evidence="1" type="ORF">RRG08_047581</name>
</gene>
<sequence length="186" mass="21044">MLIAHSALLSLPKHDYLDLYRMIIKADERELVQLMVTHGMAPMCVDFTDMKGSVGLPVNMKKISDSVWRNLSPLAAALAGNRLVIARYLVANWFLTPVDLVGSDQLKDITNVQKRYRKSEIHNFLDEYMSQPMSLVQLSFVAVSAQLGETIGREERVRKTPLPTGLQDRLLFKKENCSMDFSGVKM</sequence>
<protein>
    <submittedName>
        <fullName evidence="1">Uncharacterized protein</fullName>
    </submittedName>
</protein>
<evidence type="ECO:0000313" key="2">
    <source>
        <dbReference type="Proteomes" id="UP001283361"/>
    </source>
</evidence>
<dbReference type="Proteomes" id="UP001283361">
    <property type="component" value="Unassembled WGS sequence"/>
</dbReference>
<reference evidence="1" key="1">
    <citation type="journal article" date="2023" name="G3 (Bethesda)">
        <title>A reference genome for the long-term kleptoplast-retaining sea slug Elysia crispata morphotype clarki.</title>
        <authorList>
            <person name="Eastman K.E."/>
            <person name="Pendleton A.L."/>
            <person name="Shaikh M.A."/>
            <person name="Suttiyut T."/>
            <person name="Ogas R."/>
            <person name="Tomko P."/>
            <person name="Gavelis G."/>
            <person name="Widhalm J.R."/>
            <person name="Wisecaver J.H."/>
        </authorList>
    </citation>
    <scope>NUCLEOTIDE SEQUENCE</scope>
    <source>
        <strain evidence="1">ECLA1</strain>
    </source>
</reference>
<accession>A0AAE1AHK4</accession>
<keyword evidence="2" id="KW-1185">Reference proteome</keyword>
<evidence type="ECO:0000313" key="1">
    <source>
        <dbReference type="EMBL" id="KAK3787974.1"/>
    </source>
</evidence>
<comment type="caution">
    <text evidence="1">The sequence shown here is derived from an EMBL/GenBank/DDBJ whole genome shotgun (WGS) entry which is preliminary data.</text>
</comment>